<dbReference type="Gene3D" id="1.10.630.10">
    <property type="entry name" value="Cytochrome P450"/>
    <property type="match status" value="1"/>
</dbReference>
<dbReference type="PRINTS" id="PR00463">
    <property type="entry name" value="EP450I"/>
</dbReference>
<dbReference type="EMBL" id="CP003011">
    <property type="protein sequence ID" value="AEO67625.1"/>
    <property type="molecule type" value="Genomic_DNA"/>
</dbReference>
<dbReference type="InterPro" id="IPR001128">
    <property type="entry name" value="Cyt_P450"/>
</dbReference>
<evidence type="ECO:0000256" key="8">
    <source>
        <dbReference type="PIRSR" id="PIRSR602401-1"/>
    </source>
</evidence>
<evidence type="ECO:0000256" key="10">
    <source>
        <dbReference type="SAM" id="Phobius"/>
    </source>
</evidence>
<proteinExistence type="inferred from homology"/>
<keyword evidence="10" id="KW-0812">Transmembrane</keyword>
<evidence type="ECO:0000256" key="4">
    <source>
        <dbReference type="ARBA" id="ARBA00022723"/>
    </source>
</evidence>
<evidence type="ECO:0000256" key="3">
    <source>
        <dbReference type="ARBA" id="ARBA00022617"/>
    </source>
</evidence>
<evidence type="ECO:0000256" key="7">
    <source>
        <dbReference type="ARBA" id="ARBA00023033"/>
    </source>
</evidence>
<comment type="cofactor">
    <cofactor evidence="1 8">
        <name>heme</name>
        <dbReference type="ChEBI" id="CHEBI:30413"/>
    </cofactor>
</comment>
<keyword evidence="10" id="KW-1133">Transmembrane helix</keyword>
<organism evidence="11 12">
    <name type="scientific">Thermothielavioides terrestris (strain ATCC 38088 / NRRL 8126)</name>
    <name type="common">Thielavia terrestris</name>
    <dbReference type="NCBI Taxonomy" id="578455"/>
    <lineage>
        <taxon>Eukaryota</taxon>
        <taxon>Fungi</taxon>
        <taxon>Dikarya</taxon>
        <taxon>Ascomycota</taxon>
        <taxon>Pezizomycotina</taxon>
        <taxon>Sordariomycetes</taxon>
        <taxon>Sordariomycetidae</taxon>
        <taxon>Sordariales</taxon>
        <taxon>Chaetomiaceae</taxon>
        <taxon>Thermothielavioides</taxon>
        <taxon>Thermothielavioides terrestris</taxon>
    </lineage>
</organism>
<evidence type="ECO:0000256" key="5">
    <source>
        <dbReference type="ARBA" id="ARBA00023002"/>
    </source>
</evidence>
<dbReference type="Pfam" id="PF00067">
    <property type="entry name" value="p450"/>
    <property type="match status" value="1"/>
</dbReference>
<sequence>MAFLMFGGATLSVGAAALVVYLAAIAVYRLYLSPIAKFPGPKLAALSNWYEFYYDVVRQGEFTWQIQKLHKRYGPILRITPTELHIDDPDYYDVLYTRGSGRRNKYAYFSGRFGYASDTFSTVDHDLHRLRRKAISPFFSVAKIADFQPVIRAKVDKLCKKLDGYAAAKGSVVRLSRAWMALTTDIITEYAFAKSYDQLDSPDFADTLHEALVAIYVTGHFALHFPIVFPILDLLPEWLVKWAQPDIIPVVGLRKTRSAPRSTSTCDLAERVRQIRDGINKGHEAAAHPTIFHEVLNNDELPPDEKSNARLGDEAQLIVAAGLITTSRVLSVASYYLSTQPALAASLRAELAAALQQQQQQQPYDDWRQLEKLPLLRGVVHEAVRLAHGIVTRDPRRAPDAELRYGDWVIPRNTPVSMTTYDILMNERIFPEPEAFRPQRWIGRPELERYFVPFGKGSRQCLGINLAFAELYITIATVFSRYEFDMFERDETDVRMAHAYLVPYAKWESKGIRATVRKVQQPNSWGSLADDEAFGGST</sequence>
<dbReference type="InterPro" id="IPR036396">
    <property type="entry name" value="Cyt_P450_sf"/>
</dbReference>
<protein>
    <recommendedName>
        <fullName evidence="13">Cytochrome P450-like protein</fullName>
    </recommendedName>
</protein>
<dbReference type="eggNOG" id="KOG0159">
    <property type="taxonomic scope" value="Eukaryota"/>
</dbReference>
<dbReference type="GO" id="GO:0004497">
    <property type="term" value="F:monooxygenase activity"/>
    <property type="evidence" value="ECO:0007669"/>
    <property type="project" value="UniProtKB-KW"/>
</dbReference>
<dbReference type="GeneID" id="11519031"/>
<keyword evidence="6 8" id="KW-0408">Iron</keyword>
<dbReference type="GO" id="GO:0005506">
    <property type="term" value="F:iron ion binding"/>
    <property type="evidence" value="ECO:0007669"/>
    <property type="project" value="InterPro"/>
</dbReference>
<dbReference type="Proteomes" id="UP000008181">
    <property type="component" value="Chromosome 3"/>
</dbReference>
<keyword evidence="7 9" id="KW-0503">Monooxygenase</keyword>
<dbReference type="GO" id="GO:0016705">
    <property type="term" value="F:oxidoreductase activity, acting on paired donors, with incorporation or reduction of molecular oxygen"/>
    <property type="evidence" value="ECO:0007669"/>
    <property type="project" value="InterPro"/>
</dbReference>
<feature type="binding site" description="axial binding residue" evidence="8">
    <location>
        <position position="461"/>
    </location>
    <ligand>
        <name>heme</name>
        <dbReference type="ChEBI" id="CHEBI:30413"/>
    </ligand>
    <ligandPart>
        <name>Fe</name>
        <dbReference type="ChEBI" id="CHEBI:18248"/>
    </ligandPart>
</feature>
<dbReference type="PANTHER" id="PTHR24305">
    <property type="entry name" value="CYTOCHROME P450"/>
    <property type="match status" value="1"/>
</dbReference>
<dbReference type="SUPFAM" id="SSF48264">
    <property type="entry name" value="Cytochrome P450"/>
    <property type="match status" value="1"/>
</dbReference>
<accession>G2R6E0</accession>
<evidence type="ECO:0000313" key="12">
    <source>
        <dbReference type="Proteomes" id="UP000008181"/>
    </source>
</evidence>
<evidence type="ECO:0000256" key="6">
    <source>
        <dbReference type="ARBA" id="ARBA00023004"/>
    </source>
</evidence>
<reference evidence="11 12" key="1">
    <citation type="journal article" date="2011" name="Nat. Biotechnol.">
        <title>Comparative genomic analysis of the thermophilic biomass-degrading fungi Myceliophthora thermophila and Thielavia terrestris.</title>
        <authorList>
            <person name="Berka R.M."/>
            <person name="Grigoriev I.V."/>
            <person name="Otillar R."/>
            <person name="Salamov A."/>
            <person name="Grimwood J."/>
            <person name="Reid I."/>
            <person name="Ishmael N."/>
            <person name="John T."/>
            <person name="Darmond C."/>
            <person name="Moisan M.-C."/>
            <person name="Henrissat B."/>
            <person name="Coutinho P.M."/>
            <person name="Lombard V."/>
            <person name="Natvig D.O."/>
            <person name="Lindquist E."/>
            <person name="Schmutz J."/>
            <person name="Lucas S."/>
            <person name="Harris P."/>
            <person name="Powlowski J."/>
            <person name="Bellemare A."/>
            <person name="Taylor D."/>
            <person name="Butler G."/>
            <person name="de Vries R.P."/>
            <person name="Allijn I.E."/>
            <person name="van den Brink J."/>
            <person name="Ushinsky S."/>
            <person name="Storms R."/>
            <person name="Powell A.J."/>
            <person name="Paulsen I.T."/>
            <person name="Elbourne L.D.H."/>
            <person name="Baker S.E."/>
            <person name="Magnuson J."/>
            <person name="LaBoissiere S."/>
            <person name="Clutterbuck A.J."/>
            <person name="Martinez D."/>
            <person name="Wogulis M."/>
            <person name="de Leon A.L."/>
            <person name="Rey M.W."/>
            <person name="Tsang A."/>
        </authorList>
    </citation>
    <scope>NUCLEOTIDE SEQUENCE [LARGE SCALE GENOMIC DNA]</scope>
    <source>
        <strain evidence="12">ATCC 38088 / NRRL 8126</strain>
    </source>
</reference>
<dbReference type="RefSeq" id="XP_003653961.1">
    <property type="nucleotide sequence ID" value="XM_003653913.1"/>
</dbReference>
<evidence type="ECO:0008006" key="13">
    <source>
        <dbReference type="Google" id="ProtNLM"/>
    </source>
</evidence>
<dbReference type="PANTHER" id="PTHR24305:SF157">
    <property type="entry name" value="N-ACETYLTRYPTOPHAN 6-HYDROXYLASE IVOC-RELATED"/>
    <property type="match status" value="1"/>
</dbReference>
<comment type="similarity">
    <text evidence="2 9">Belongs to the cytochrome P450 family.</text>
</comment>
<gene>
    <name evidence="11" type="ORF">THITE_2144934</name>
</gene>
<name>G2R6E0_THETT</name>
<dbReference type="PRINTS" id="PR00385">
    <property type="entry name" value="P450"/>
</dbReference>
<dbReference type="GO" id="GO:0020037">
    <property type="term" value="F:heme binding"/>
    <property type="evidence" value="ECO:0007669"/>
    <property type="project" value="InterPro"/>
</dbReference>
<dbReference type="OrthoDB" id="3945418at2759"/>
<dbReference type="CDD" id="cd11062">
    <property type="entry name" value="CYP58-like"/>
    <property type="match status" value="1"/>
</dbReference>
<dbReference type="PROSITE" id="PS00086">
    <property type="entry name" value="CYTOCHROME_P450"/>
    <property type="match status" value="1"/>
</dbReference>
<keyword evidence="4 8" id="KW-0479">Metal-binding</keyword>
<keyword evidence="3 8" id="KW-0349">Heme</keyword>
<keyword evidence="5 9" id="KW-0560">Oxidoreductase</keyword>
<dbReference type="InterPro" id="IPR017972">
    <property type="entry name" value="Cyt_P450_CS"/>
</dbReference>
<feature type="transmembrane region" description="Helical" evidence="10">
    <location>
        <begin position="6"/>
        <end position="32"/>
    </location>
</feature>
<evidence type="ECO:0000313" key="11">
    <source>
        <dbReference type="EMBL" id="AEO67625.1"/>
    </source>
</evidence>
<dbReference type="InterPro" id="IPR050121">
    <property type="entry name" value="Cytochrome_P450_monoxygenase"/>
</dbReference>
<keyword evidence="10" id="KW-0472">Membrane</keyword>
<evidence type="ECO:0000256" key="9">
    <source>
        <dbReference type="RuleBase" id="RU000461"/>
    </source>
</evidence>
<dbReference type="HOGENOM" id="CLU_001570_14_4_1"/>
<dbReference type="AlphaFoldDB" id="G2R6E0"/>
<dbReference type="InterPro" id="IPR002401">
    <property type="entry name" value="Cyt_P450_E_grp-I"/>
</dbReference>
<dbReference type="KEGG" id="ttt:THITE_2144934"/>
<dbReference type="STRING" id="578455.G2R6E0"/>
<evidence type="ECO:0000256" key="2">
    <source>
        <dbReference type="ARBA" id="ARBA00010617"/>
    </source>
</evidence>
<keyword evidence="12" id="KW-1185">Reference proteome</keyword>
<evidence type="ECO:0000256" key="1">
    <source>
        <dbReference type="ARBA" id="ARBA00001971"/>
    </source>
</evidence>